<evidence type="ECO:0000259" key="7">
    <source>
        <dbReference type="SMART" id="SM01382"/>
    </source>
</evidence>
<evidence type="ECO:0000256" key="3">
    <source>
        <dbReference type="ARBA" id="ARBA00023274"/>
    </source>
</evidence>
<dbReference type="Gene3D" id="2.40.50.140">
    <property type="entry name" value="Nucleic acid-binding proteins"/>
    <property type="match status" value="1"/>
</dbReference>
<dbReference type="PANTHER" id="PTHR13691">
    <property type="entry name" value="RIBOSOMAL PROTEIN L2"/>
    <property type="match status" value="1"/>
</dbReference>
<name>A0A1F4PPZ3_UNCK3</name>
<comment type="caution">
    <text evidence="9">The sequence shown here is derived from an EMBL/GenBank/DDBJ whole genome shotgun (WGS) entry which is preliminary data.</text>
</comment>
<dbReference type="InterPro" id="IPR014722">
    <property type="entry name" value="Rib_uL2_dom2"/>
</dbReference>
<comment type="function">
    <text evidence="5">One of the primary rRNA binding proteins. Required for association of the 30S and 50S subunits to form the 70S ribosome, for tRNA binding and peptide bond formation. It has been suggested to have peptidyltransferase activity; this is somewhat controversial. Makes several contacts with the 16S rRNA in the 70S ribosome.</text>
</comment>
<dbReference type="Pfam" id="PF00181">
    <property type="entry name" value="Ribosomal_L2_N"/>
    <property type="match status" value="1"/>
</dbReference>
<feature type="compositionally biased region" description="Basic residues" evidence="6">
    <location>
        <begin position="256"/>
        <end position="265"/>
    </location>
</feature>
<dbReference type="Gene3D" id="2.30.30.30">
    <property type="match status" value="1"/>
</dbReference>
<dbReference type="EMBL" id="METE01000001">
    <property type="protein sequence ID" value="OGB85656.1"/>
    <property type="molecule type" value="Genomic_DNA"/>
</dbReference>
<gene>
    <name evidence="5" type="primary">rplB</name>
    <name evidence="9" type="ORF">A2994_02720</name>
</gene>
<keyword evidence="5" id="KW-0694">RNA-binding</keyword>
<keyword evidence="2 5" id="KW-0689">Ribosomal protein</keyword>
<dbReference type="GO" id="GO:0016740">
    <property type="term" value="F:transferase activity"/>
    <property type="evidence" value="ECO:0007669"/>
    <property type="project" value="InterPro"/>
</dbReference>
<evidence type="ECO:0000256" key="6">
    <source>
        <dbReference type="SAM" id="MobiDB-lite"/>
    </source>
</evidence>
<dbReference type="GO" id="GO:0019843">
    <property type="term" value="F:rRNA binding"/>
    <property type="evidence" value="ECO:0007669"/>
    <property type="project" value="UniProtKB-UniRule"/>
</dbReference>
<organism evidence="9 10">
    <name type="scientific">candidate division Kazan bacterium RIFCSPLOWO2_01_FULL_48_13</name>
    <dbReference type="NCBI Taxonomy" id="1798539"/>
    <lineage>
        <taxon>Bacteria</taxon>
        <taxon>Bacteria division Kazan-3B-28</taxon>
    </lineage>
</organism>
<keyword evidence="5" id="KW-0699">rRNA-binding</keyword>
<dbReference type="Pfam" id="PF03947">
    <property type="entry name" value="Ribosomal_L2_C"/>
    <property type="match status" value="1"/>
</dbReference>
<evidence type="ECO:0000256" key="5">
    <source>
        <dbReference type="HAMAP-Rule" id="MF_01320"/>
    </source>
</evidence>
<protein>
    <recommendedName>
        <fullName evidence="4 5">Large ribosomal subunit protein uL2</fullName>
    </recommendedName>
</protein>
<evidence type="ECO:0000256" key="4">
    <source>
        <dbReference type="ARBA" id="ARBA00035242"/>
    </source>
</evidence>
<dbReference type="Proteomes" id="UP000179010">
    <property type="component" value="Unassembled WGS sequence"/>
</dbReference>
<dbReference type="SUPFAM" id="SSF50104">
    <property type="entry name" value="Translation proteins SH3-like domain"/>
    <property type="match status" value="1"/>
</dbReference>
<reference evidence="9 10" key="1">
    <citation type="journal article" date="2016" name="Nat. Commun.">
        <title>Thousands of microbial genomes shed light on interconnected biogeochemical processes in an aquifer system.</title>
        <authorList>
            <person name="Anantharaman K."/>
            <person name="Brown C.T."/>
            <person name="Hug L.A."/>
            <person name="Sharon I."/>
            <person name="Castelle C.J."/>
            <person name="Probst A.J."/>
            <person name="Thomas B.C."/>
            <person name="Singh A."/>
            <person name="Wilkins M.J."/>
            <person name="Karaoz U."/>
            <person name="Brodie E.L."/>
            <person name="Williams K.H."/>
            <person name="Hubbard S.S."/>
            <person name="Banfield J.F."/>
        </authorList>
    </citation>
    <scope>NUCLEOTIDE SEQUENCE [LARGE SCALE GENOMIC DNA]</scope>
</reference>
<dbReference type="FunFam" id="4.10.950.10:FF:000001">
    <property type="entry name" value="50S ribosomal protein L2"/>
    <property type="match status" value="1"/>
</dbReference>
<dbReference type="InterPro" id="IPR022666">
    <property type="entry name" value="Ribosomal_uL2_RNA-bd_dom"/>
</dbReference>
<dbReference type="HAMAP" id="MF_01320_B">
    <property type="entry name" value="Ribosomal_uL2_B"/>
    <property type="match status" value="1"/>
</dbReference>
<dbReference type="InterPro" id="IPR002171">
    <property type="entry name" value="Ribosomal_uL2"/>
</dbReference>
<evidence type="ECO:0000313" key="10">
    <source>
        <dbReference type="Proteomes" id="UP000179010"/>
    </source>
</evidence>
<dbReference type="GO" id="GO:0003735">
    <property type="term" value="F:structural constituent of ribosome"/>
    <property type="evidence" value="ECO:0007669"/>
    <property type="project" value="InterPro"/>
</dbReference>
<dbReference type="Gene3D" id="4.10.950.10">
    <property type="entry name" value="Ribosomal protein L2, domain 3"/>
    <property type="match status" value="1"/>
</dbReference>
<keyword evidence="3 5" id="KW-0687">Ribonucleoprotein</keyword>
<feature type="domain" description="Large ribosomal subunit protein uL2 RNA-binding" evidence="8">
    <location>
        <begin position="43"/>
        <end position="119"/>
    </location>
</feature>
<dbReference type="SMART" id="SM01382">
    <property type="entry name" value="Ribosomal_L2_C"/>
    <property type="match status" value="1"/>
</dbReference>
<dbReference type="InterPro" id="IPR005880">
    <property type="entry name" value="Ribosomal_uL2_bac/org-type"/>
</dbReference>
<evidence type="ECO:0000313" key="9">
    <source>
        <dbReference type="EMBL" id="OGB85656.1"/>
    </source>
</evidence>
<dbReference type="SUPFAM" id="SSF50249">
    <property type="entry name" value="Nucleic acid-binding proteins"/>
    <property type="match status" value="1"/>
</dbReference>
<dbReference type="SMART" id="SM01383">
    <property type="entry name" value="Ribosomal_L2"/>
    <property type="match status" value="1"/>
</dbReference>
<dbReference type="InterPro" id="IPR012340">
    <property type="entry name" value="NA-bd_OB-fold"/>
</dbReference>
<comment type="subunit">
    <text evidence="5">Part of the 50S ribosomal subunit. Forms a bridge to the 30S subunit in the 70S ribosome.</text>
</comment>
<dbReference type="InterPro" id="IPR008991">
    <property type="entry name" value="Translation_prot_SH3-like_sf"/>
</dbReference>
<dbReference type="AlphaFoldDB" id="A0A1F4PPZ3"/>
<feature type="domain" description="Large ribosomal subunit protein uL2 C-terminal" evidence="7">
    <location>
        <begin position="125"/>
        <end position="254"/>
    </location>
</feature>
<feature type="region of interest" description="Disordered" evidence="6">
    <location>
        <begin position="222"/>
        <end position="280"/>
    </location>
</feature>
<dbReference type="GO" id="GO:0002181">
    <property type="term" value="P:cytoplasmic translation"/>
    <property type="evidence" value="ECO:0007669"/>
    <property type="project" value="TreeGrafter"/>
</dbReference>
<dbReference type="InterPro" id="IPR014726">
    <property type="entry name" value="Ribosomal_uL2_dom3"/>
</dbReference>
<evidence type="ECO:0000256" key="2">
    <source>
        <dbReference type="ARBA" id="ARBA00022980"/>
    </source>
</evidence>
<dbReference type="NCBIfam" id="TIGR01171">
    <property type="entry name" value="rplB_bact"/>
    <property type="match status" value="1"/>
</dbReference>
<dbReference type="STRING" id="1798539.A2994_02720"/>
<evidence type="ECO:0000256" key="1">
    <source>
        <dbReference type="ARBA" id="ARBA00005636"/>
    </source>
</evidence>
<comment type="similarity">
    <text evidence="1 5">Belongs to the universal ribosomal protein uL2 family.</text>
</comment>
<evidence type="ECO:0000259" key="8">
    <source>
        <dbReference type="SMART" id="SM01383"/>
    </source>
</evidence>
<dbReference type="InterPro" id="IPR022669">
    <property type="entry name" value="Ribosomal_uL2_C"/>
</dbReference>
<dbReference type="GO" id="GO:0015934">
    <property type="term" value="C:large ribosomal subunit"/>
    <property type="evidence" value="ECO:0007669"/>
    <property type="project" value="InterPro"/>
</dbReference>
<proteinExistence type="inferred from homology"/>
<dbReference type="FunFam" id="2.30.30.30:FF:000001">
    <property type="entry name" value="50S ribosomal protein L2"/>
    <property type="match status" value="1"/>
</dbReference>
<dbReference type="PIRSF" id="PIRSF002158">
    <property type="entry name" value="Ribosomal_L2"/>
    <property type="match status" value="1"/>
</dbReference>
<dbReference type="PANTHER" id="PTHR13691:SF5">
    <property type="entry name" value="LARGE RIBOSOMAL SUBUNIT PROTEIN UL2M"/>
    <property type="match status" value="1"/>
</dbReference>
<sequence length="280" mass="30927">MTVKKLKPITAGRRNMSQVVRTGVLTETKPLKSLTWGMKRRSGRNSRGVITVQHRGGGAKRRMRYVDLKQTKLGIPGTIKSIEYDPGRSAYIALVNFLDGEKTYILAPVDIKVNDRVVYNVNTKIKTGNRLMLKNIPTGTVIHNIELQPGRGGQMVRSAGGSASVIGFDKGYAQVRVPSGEVRMIPEICFASIGALSNPDHSNIKIGKAGRKRWMGRRPIVRGKAKNPVDHPHGGGEGGSPIGLKHPKTPTGKPTKGYKTRKKNKPNWYIIKPRTKKRRK</sequence>
<accession>A0A1F4PPZ3</accession>